<dbReference type="Proteomes" id="UP000467841">
    <property type="component" value="Unassembled WGS sequence"/>
</dbReference>
<feature type="region of interest" description="Disordered" evidence="1">
    <location>
        <begin position="1"/>
        <end position="20"/>
    </location>
</feature>
<reference evidence="2" key="1">
    <citation type="submission" date="2020-01" db="EMBL/GenBank/DDBJ databases">
        <authorList>
            <person name="Mishra B."/>
        </authorList>
    </citation>
    <scope>NUCLEOTIDE SEQUENCE [LARGE SCALE GENOMIC DNA]</scope>
</reference>
<accession>A0A6D2IKL6</accession>
<dbReference type="AlphaFoldDB" id="A0A6D2IKL6"/>
<sequence>MDSPRDQGFSGGEFEIDKVHSTKATMEDRICSCLKFSCGDQRKPRNPRDGIRTKCFFGVTVEKVRSASDPPALYPPVPTTPVSLPTRTRRLFSFDLHSDP</sequence>
<keyword evidence="3" id="KW-1185">Reference proteome</keyword>
<proteinExistence type="predicted"/>
<evidence type="ECO:0000313" key="2">
    <source>
        <dbReference type="EMBL" id="CAA7028185.1"/>
    </source>
</evidence>
<evidence type="ECO:0000256" key="1">
    <source>
        <dbReference type="SAM" id="MobiDB-lite"/>
    </source>
</evidence>
<name>A0A6D2IKL6_9BRAS</name>
<organism evidence="2 3">
    <name type="scientific">Microthlaspi erraticum</name>
    <dbReference type="NCBI Taxonomy" id="1685480"/>
    <lineage>
        <taxon>Eukaryota</taxon>
        <taxon>Viridiplantae</taxon>
        <taxon>Streptophyta</taxon>
        <taxon>Embryophyta</taxon>
        <taxon>Tracheophyta</taxon>
        <taxon>Spermatophyta</taxon>
        <taxon>Magnoliopsida</taxon>
        <taxon>eudicotyledons</taxon>
        <taxon>Gunneridae</taxon>
        <taxon>Pentapetalae</taxon>
        <taxon>rosids</taxon>
        <taxon>malvids</taxon>
        <taxon>Brassicales</taxon>
        <taxon>Brassicaceae</taxon>
        <taxon>Coluteocarpeae</taxon>
        <taxon>Microthlaspi</taxon>
    </lineage>
</organism>
<dbReference type="EMBL" id="CACVBM020001064">
    <property type="protein sequence ID" value="CAA7028185.1"/>
    <property type="molecule type" value="Genomic_DNA"/>
</dbReference>
<evidence type="ECO:0000313" key="3">
    <source>
        <dbReference type="Proteomes" id="UP000467841"/>
    </source>
</evidence>
<gene>
    <name evidence="2" type="ORF">MERR_LOCUS15420</name>
</gene>
<protein>
    <submittedName>
        <fullName evidence="2">Uncharacterized protein</fullName>
    </submittedName>
</protein>
<comment type="caution">
    <text evidence="2">The sequence shown here is derived from an EMBL/GenBank/DDBJ whole genome shotgun (WGS) entry which is preliminary data.</text>
</comment>